<gene>
    <name evidence="2" type="ORF">ACFP85_13310</name>
</gene>
<organism evidence="2 3">
    <name type="scientific">Pseudobowmanella zhangzhouensis</name>
    <dbReference type="NCBI Taxonomy" id="1537679"/>
    <lineage>
        <taxon>Bacteria</taxon>
        <taxon>Pseudomonadati</taxon>
        <taxon>Pseudomonadota</taxon>
        <taxon>Gammaproteobacteria</taxon>
        <taxon>Alteromonadales</taxon>
        <taxon>Alteromonadaceae</taxon>
    </lineage>
</organism>
<evidence type="ECO:0000256" key="1">
    <source>
        <dbReference type="SAM" id="MobiDB-lite"/>
    </source>
</evidence>
<evidence type="ECO:0000313" key="3">
    <source>
        <dbReference type="Proteomes" id="UP001596364"/>
    </source>
</evidence>
<feature type="region of interest" description="Disordered" evidence="1">
    <location>
        <begin position="1"/>
        <end position="54"/>
    </location>
</feature>
<dbReference type="RefSeq" id="WP_131258538.1">
    <property type="nucleotide sequence ID" value="NZ_JBHSUS010000001.1"/>
</dbReference>
<proteinExistence type="predicted"/>
<sequence>MQAHLYFSKPAAEYAPPPVQPAIVSQNTPDAAAAPVQRPTPEQQADQAPLGKDNDQAQANRHVTAVSNNTNAVNLHAIGRALANRQAGALQQLTEQAVSLRQQAALPSMHDVRRGDDRTAQEKALQAKIIHTDCNKAANKAVSLLTGLLGGMVRCSSTPDIGSFIDQRLERSGIQSDKDDQHSSASSN</sequence>
<comment type="caution">
    <text evidence="2">The sequence shown here is derived from an EMBL/GenBank/DDBJ whole genome shotgun (WGS) entry which is preliminary data.</text>
</comment>
<dbReference type="Proteomes" id="UP001596364">
    <property type="component" value="Unassembled WGS sequence"/>
</dbReference>
<evidence type="ECO:0000313" key="2">
    <source>
        <dbReference type="EMBL" id="MFC6441124.1"/>
    </source>
</evidence>
<accession>A0ABW1XQY6</accession>
<keyword evidence="3" id="KW-1185">Reference proteome</keyword>
<reference evidence="3" key="1">
    <citation type="journal article" date="2019" name="Int. J. Syst. Evol. Microbiol.">
        <title>The Global Catalogue of Microorganisms (GCM) 10K type strain sequencing project: providing services to taxonomists for standard genome sequencing and annotation.</title>
        <authorList>
            <consortium name="The Broad Institute Genomics Platform"/>
            <consortium name="The Broad Institute Genome Sequencing Center for Infectious Disease"/>
            <person name="Wu L."/>
            <person name="Ma J."/>
        </authorList>
    </citation>
    <scope>NUCLEOTIDE SEQUENCE [LARGE SCALE GENOMIC DNA]</scope>
    <source>
        <strain evidence="3">CGMCC 1.16031</strain>
    </source>
</reference>
<name>A0ABW1XQY6_9ALTE</name>
<dbReference type="EMBL" id="JBHSUS010000001">
    <property type="protein sequence ID" value="MFC6441124.1"/>
    <property type="molecule type" value="Genomic_DNA"/>
</dbReference>
<protein>
    <submittedName>
        <fullName evidence="2">Uncharacterized protein</fullName>
    </submittedName>
</protein>